<feature type="compositionally biased region" description="Basic and acidic residues" evidence="1">
    <location>
        <begin position="130"/>
        <end position="157"/>
    </location>
</feature>
<feature type="compositionally biased region" description="Basic and acidic residues" evidence="1">
    <location>
        <begin position="342"/>
        <end position="367"/>
    </location>
</feature>
<evidence type="ECO:0000259" key="2">
    <source>
        <dbReference type="SMART" id="SM01272"/>
    </source>
</evidence>
<dbReference type="Proteomes" id="UP001519460">
    <property type="component" value="Unassembled WGS sequence"/>
</dbReference>
<accession>A0ABD0LIW7</accession>
<dbReference type="GO" id="GO:0005737">
    <property type="term" value="C:cytoplasm"/>
    <property type="evidence" value="ECO:0007669"/>
    <property type="project" value="UniProtKB-ARBA"/>
</dbReference>
<feature type="region of interest" description="Disordered" evidence="1">
    <location>
        <begin position="516"/>
        <end position="663"/>
    </location>
</feature>
<sequence>MDIHLSLGNLVQQGVNGQVSGPLNRDDVIKSMIFKASDIVSFCASNVDYDMCTRDNFTDGAISRNGQSAERDMKELEPWIAESTDDDNLALESGTNGWDAHDMFRRNAEQFDVKSTYDENLSQYTTPLVRKNDREYRQKEEEAERIAREIESTDTYRAHSALENGDRDEEAKFSAVVRPEDSEPPPNTGRGPPAHMQPPLPQREKRERDRGWENPARQPVQGGPNQASVQAVAPQSNIPPNLGQQRKELADIRMNGGDPRERKNVVEVARTFPSKPLGNMAPNASQQRPHPQPAAQQPTQPVPPVARVPPQMHQQAQGPAPQQPAPPPHVPVPAPLPDEEAEGRKTEQTPEEKRGETEEKKEEEKTEAVGVKTVPAPSPTPPRQSPVVHPPPMVPLQGPNVYPQNYAFKMVPITTNQNVPQRHPKRAVVSVHPDPALAAHHATGQPLLAAQTASMPTQQFVYQMPQAVLPQGPFQMMTTRGVPPTSMHMSHQGGGVDPIQASSQTAHAAQQIFVQHMGPNGHNPGGPQPHHAHNQAAPPTSGTPQPSLNYGQQMGMHGHPPLQPTHAHPAHTHAGHSNPNPQGLHPVSMGYMPHTLQAGSLSQAGGSGGGGGPAPAHVQHSTHGPMGQPHHVVVMPQPPPHNVNQAISSHHHHHHGSHQYQQHHVAVTAGHSQVHSGAGQGPHLLPGNMHTAIPVSGTGLAGMHPGQLHHAPFVPPTSAQYKHGDHLLSSV</sequence>
<evidence type="ECO:0000313" key="3">
    <source>
        <dbReference type="EMBL" id="KAK7499053.1"/>
    </source>
</evidence>
<dbReference type="Pfam" id="PF06741">
    <property type="entry name" value="LsmAD"/>
    <property type="match status" value="1"/>
</dbReference>
<keyword evidence="4" id="KW-1185">Reference proteome</keyword>
<protein>
    <recommendedName>
        <fullName evidence="2">LsmAD domain-containing protein</fullName>
    </recommendedName>
</protein>
<proteinExistence type="predicted"/>
<feature type="compositionally biased region" description="Basic and acidic residues" evidence="1">
    <location>
        <begin position="202"/>
        <end position="212"/>
    </location>
</feature>
<dbReference type="AlphaFoldDB" id="A0ABD0LIW7"/>
<feature type="compositionally biased region" description="Pro residues" evidence="1">
    <location>
        <begin position="321"/>
        <end position="336"/>
    </location>
</feature>
<feature type="compositionally biased region" description="Low complexity" evidence="1">
    <location>
        <begin position="286"/>
        <end position="299"/>
    </location>
</feature>
<feature type="compositionally biased region" description="Pro residues" evidence="1">
    <location>
        <begin position="376"/>
        <end position="386"/>
    </location>
</feature>
<dbReference type="PRINTS" id="PR01217">
    <property type="entry name" value="PRICHEXTENSN"/>
</dbReference>
<dbReference type="InterPro" id="IPR045117">
    <property type="entry name" value="ATXN2-like"/>
</dbReference>
<dbReference type="PANTHER" id="PTHR12854:SF7">
    <property type="entry name" value="ATAXIN-2 HOMOLOG"/>
    <property type="match status" value="1"/>
</dbReference>
<dbReference type="SMART" id="SM01272">
    <property type="entry name" value="LsmAD"/>
    <property type="match status" value="1"/>
</dbReference>
<organism evidence="3 4">
    <name type="scientific">Batillaria attramentaria</name>
    <dbReference type="NCBI Taxonomy" id="370345"/>
    <lineage>
        <taxon>Eukaryota</taxon>
        <taxon>Metazoa</taxon>
        <taxon>Spiralia</taxon>
        <taxon>Lophotrochozoa</taxon>
        <taxon>Mollusca</taxon>
        <taxon>Gastropoda</taxon>
        <taxon>Caenogastropoda</taxon>
        <taxon>Sorbeoconcha</taxon>
        <taxon>Cerithioidea</taxon>
        <taxon>Batillariidae</taxon>
        <taxon>Batillaria</taxon>
    </lineage>
</organism>
<dbReference type="PANTHER" id="PTHR12854">
    <property type="entry name" value="ATAXIN 2-RELATED"/>
    <property type="match status" value="1"/>
</dbReference>
<reference evidence="3 4" key="1">
    <citation type="journal article" date="2023" name="Sci. Data">
        <title>Genome assembly of the Korean intertidal mud-creeper Batillaria attramentaria.</title>
        <authorList>
            <person name="Patra A.K."/>
            <person name="Ho P.T."/>
            <person name="Jun S."/>
            <person name="Lee S.J."/>
            <person name="Kim Y."/>
            <person name="Won Y.J."/>
        </authorList>
    </citation>
    <scope>NUCLEOTIDE SEQUENCE [LARGE SCALE GENOMIC DNA]</scope>
    <source>
        <strain evidence="3">Wonlab-2016</strain>
    </source>
</reference>
<feature type="domain" description="LsmAD" evidence="2">
    <location>
        <begin position="111"/>
        <end position="179"/>
    </location>
</feature>
<evidence type="ECO:0000313" key="4">
    <source>
        <dbReference type="Proteomes" id="UP001519460"/>
    </source>
</evidence>
<evidence type="ECO:0000256" key="1">
    <source>
        <dbReference type="SAM" id="MobiDB-lite"/>
    </source>
</evidence>
<feature type="compositionally biased region" description="Low complexity" evidence="1">
    <location>
        <begin position="308"/>
        <end position="320"/>
    </location>
</feature>
<gene>
    <name evidence="3" type="ORF">BaRGS_00009600</name>
</gene>
<dbReference type="EMBL" id="JACVVK020000046">
    <property type="protein sequence ID" value="KAK7499053.1"/>
    <property type="molecule type" value="Genomic_DNA"/>
</dbReference>
<feature type="compositionally biased region" description="Polar residues" evidence="1">
    <location>
        <begin position="223"/>
        <end position="244"/>
    </location>
</feature>
<feature type="region of interest" description="Disordered" evidence="1">
    <location>
        <begin position="126"/>
        <end position="386"/>
    </location>
</feature>
<dbReference type="InterPro" id="IPR009604">
    <property type="entry name" value="LsmAD_domain"/>
</dbReference>
<feature type="compositionally biased region" description="Polar residues" evidence="1">
    <location>
        <begin position="537"/>
        <end position="552"/>
    </location>
</feature>
<comment type="caution">
    <text evidence="3">The sequence shown here is derived from an EMBL/GenBank/DDBJ whole genome shotgun (WGS) entry which is preliminary data.</text>
</comment>
<name>A0ABD0LIW7_9CAEN</name>